<feature type="region of interest" description="Disordered" evidence="1">
    <location>
        <begin position="20"/>
        <end position="104"/>
    </location>
</feature>
<feature type="compositionally biased region" description="Low complexity" evidence="1">
    <location>
        <begin position="29"/>
        <end position="43"/>
    </location>
</feature>
<name>A0A7R9BEF5_9CRUS</name>
<protein>
    <submittedName>
        <fullName evidence="2">Uncharacterized protein</fullName>
    </submittedName>
</protein>
<reference evidence="2" key="1">
    <citation type="submission" date="2020-11" db="EMBL/GenBank/DDBJ databases">
        <authorList>
            <person name="Tran Van P."/>
        </authorList>
    </citation>
    <scope>NUCLEOTIDE SEQUENCE</scope>
</reference>
<proteinExistence type="predicted"/>
<organism evidence="2">
    <name type="scientific">Notodromas monacha</name>
    <dbReference type="NCBI Taxonomy" id="399045"/>
    <lineage>
        <taxon>Eukaryota</taxon>
        <taxon>Metazoa</taxon>
        <taxon>Ecdysozoa</taxon>
        <taxon>Arthropoda</taxon>
        <taxon>Crustacea</taxon>
        <taxon>Oligostraca</taxon>
        <taxon>Ostracoda</taxon>
        <taxon>Podocopa</taxon>
        <taxon>Podocopida</taxon>
        <taxon>Cypridocopina</taxon>
        <taxon>Cypridoidea</taxon>
        <taxon>Cyprididae</taxon>
        <taxon>Notodromas</taxon>
    </lineage>
</organism>
<dbReference type="Proteomes" id="UP000678499">
    <property type="component" value="Unassembled WGS sequence"/>
</dbReference>
<keyword evidence="3" id="KW-1185">Reference proteome</keyword>
<feature type="compositionally biased region" description="Low complexity" evidence="1">
    <location>
        <begin position="68"/>
        <end position="88"/>
    </location>
</feature>
<dbReference type="EMBL" id="OA882040">
    <property type="protein sequence ID" value="CAD7272098.1"/>
    <property type="molecule type" value="Genomic_DNA"/>
</dbReference>
<feature type="compositionally biased region" description="Basic and acidic residues" evidence="1">
    <location>
        <begin position="149"/>
        <end position="159"/>
    </location>
</feature>
<sequence length="159" mass="16428">MSKMASNSVVYSAIASSGEDVWVGNPGWRAGSSQSGSRASSSSDTEGIGADSGIENEHAPLSPKVSDGSGELSANESSSSASDQRSNDVAVRCGPGRLPRGCNPCGLRAPGADPFANPCILTWSLSLGSAFDPRGPPRFTSDTHIQLGRTKEARSKWES</sequence>
<accession>A0A7R9BEF5</accession>
<gene>
    <name evidence="2" type="ORF">NMOB1V02_LOCUS47</name>
</gene>
<dbReference type="EMBL" id="CAJPEX010000003">
    <property type="protein sequence ID" value="CAG0912250.1"/>
    <property type="molecule type" value="Genomic_DNA"/>
</dbReference>
<evidence type="ECO:0000313" key="3">
    <source>
        <dbReference type="Proteomes" id="UP000678499"/>
    </source>
</evidence>
<evidence type="ECO:0000256" key="1">
    <source>
        <dbReference type="SAM" id="MobiDB-lite"/>
    </source>
</evidence>
<feature type="region of interest" description="Disordered" evidence="1">
    <location>
        <begin position="136"/>
        <end position="159"/>
    </location>
</feature>
<dbReference type="AlphaFoldDB" id="A0A7R9BEF5"/>
<evidence type="ECO:0000313" key="2">
    <source>
        <dbReference type="EMBL" id="CAD7272098.1"/>
    </source>
</evidence>